<keyword evidence="2" id="KW-1185">Reference proteome</keyword>
<accession>A0AAD4MJC4</accession>
<proteinExistence type="predicted"/>
<name>A0AAD4MJC4_9BILA</name>
<dbReference type="AlphaFoldDB" id="A0AAD4MJC4"/>
<sequence length="183" mass="21261">MTAVKSNFVTAHIIFHPSDGFLNVAIDTKLEDFALQPVTRARSILACKELEIQLADIWPLSIVTNVAHICNRFILKELKHRHQGLRYRFLDALYANELPQQMPVALELLFPYSVEEFMADLKKRFKSSTGQCFKFELLVCKEYNCVPQNMHCRNKYGSLEAINIEESSNYYRIIVQQRSRTTN</sequence>
<dbReference type="Proteomes" id="UP001201812">
    <property type="component" value="Unassembled WGS sequence"/>
</dbReference>
<organism evidence="1 2">
    <name type="scientific">Ditylenchus destructor</name>
    <dbReference type="NCBI Taxonomy" id="166010"/>
    <lineage>
        <taxon>Eukaryota</taxon>
        <taxon>Metazoa</taxon>
        <taxon>Ecdysozoa</taxon>
        <taxon>Nematoda</taxon>
        <taxon>Chromadorea</taxon>
        <taxon>Rhabditida</taxon>
        <taxon>Tylenchina</taxon>
        <taxon>Tylenchomorpha</taxon>
        <taxon>Sphaerularioidea</taxon>
        <taxon>Anguinidae</taxon>
        <taxon>Anguininae</taxon>
        <taxon>Ditylenchus</taxon>
    </lineage>
</organism>
<dbReference type="EMBL" id="JAKKPZ010000342">
    <property type="protein sequence ID" value="KAI1696198.1"/>
    <property type="molecule type" value="Genomic_DNA"/>
</dbReference>
<protein>
    <submittedName>
        <fullName evidence="1">Uncharacterized protein</fullName>
    </submittedName>
</protein>
<gene>
    <name evidence="1" type="ORF">DdX_19162</name>
</gene>
<evidence type="ECO:0000313" key="2">
    <source>
        <dbReference type="Proteomes" id="UP001201812"/>
    </source>
</evidence>
<reference evidence="1" key="1">
    <citation type="submission" date="2022-01" db="EMBL/GenBank/DDBJ databases">
        <title>Genome Sequence Resource for Two Populations of Ditylenchus destructor, the Migratory Endoparasitic Phytonematode.</title>
        <authorList>
            <person name="Zhang H."/>
            <person name="Lin R."/>
            <person name="Xie B."/>
        </authorList>
    </citation>
    <scope>NUCLEOTIDE SEQUENCE</scope>
    <source>
        <strain evidence="1">BazhouSP</strain>
    </source>
</reference>
<evidence type="ECO:0000313" key="1">
    <source>
        <dbReference type="EMBL" id="KAI1696198.1"/>
    </source>
</evidence>
<comment type="caution">
    <text evidence="1">The sequence shown here is derived from an EMBL/GenBank/DDBJ whole genome shotgun (WGS) entry which is preliminary data.</text>
</comment>